<gene>
    <name evidence="4" type="ORF">HK099_005514</name>
</gene>
<reference evidence="4" key="1">
    <citation type="submission" date="2020-05" db="EMBL/GenBank/DDBJ databases">
        <title>Phylogenomic resolution of chytrid fungi.</title>
        <authorList>
            <person name="Stajich J.E."/>
            <person name="Amses K."/>
            <person name="Simmons R."/>
            <person name="Seto K."/>
            <person name="Myers J."/>
            <person name="Bonds A."/>
            <person name="Quandt C.A."/>
            <person name="Barry K."/>
            <person name="Liu P."/>
            <person name="Grigoriev I."/>
            <person name="Longcore J.E."/>
            <person name="James T.Y."/>
        </authorList>
    </citation>
    <scope>NUCLEOTIDE SEQUENCE</scope>
    <source>
        <strain evidence="4">JEL0476</strain>
    </source>
</reference>
<dbReference type="SUPFAM" id="SSF63411">
    <property type="entry name" value="LuxS/MPP-like metallohydrolase"/>
    <property type="match status" value="5"/>
</dbReference>
<sequence length="1115" mass="126605">MFELETKRSFPIPSHSIDISTYKLQNSQFRVVIVPIPGPLVSLDVIIPTLVEDHKGLPHTLEHLIFCGSKTFKERGYLDYLATRSLSAGTNAYTAEDHTAYQLTTAGEEGMVNVLPVFMDHVLSPTLNDSQFITEVFHMDKEAKHQGVVFCEMSSRENTEPDMLDLALKRLLFQNSTTYSFEAGGLTKDIAHLTNEEILHYHKEFYHLDNTTLLICGEVNPENIFEALNSVEGLLDATCPNKGSPQKMIVAPKLPDIPQKLISRTIHFPSTDEEVGSISYGWRGPYTKDLKDVVALEVLFRYLSDTAASPLNQKFVEIDSPMASSCDFDLKYYVESGLCLYFSGVPYRSEGSDEDDSDSGEVSDAEESETSWVSDDDGMEVDKEKITGEENENDVSDDLDDGHFFENDRYYKLLMEVLSDVAESFTVENISTLNLIHSSIKRLKRKLLEGLEENPHEMINSIIVADIVRYHCADPLAGGKHAKSSGGLPLFGIWSDVFTVLDELLKQPIDYWKDLLDIWLLQTTVTEVKMIPDKKLAKSITEAEENAIKSRCTRYGAESLARIGIEVDKAIKENEVNLSKDILNSMPNVPDIAKVSKLNSSSFLTLNTDNSKVRNLQFVFTETSFSQVRFFFNCDGLDEHLCSYLVLFQELLFQTAIFEDDNKSLMDYKTLVNLTSDLLINNEAAVGLGNSLWGCSWLSEIFMLGGTCENDDWEKMLQLLLKVLFRSVFLEERVITITKNLISEITELKRSGTELLSQISTRISHFNDKKGNDLVISIFKQEKFLQNILTLIKEKKFEIVCNDLKKLQKFFIKNLVKEEVEESFCQISFPLKYKDNLKNNTFTTSLNKMWNEETELFNLRNKSEKSDHQQQVLKGKSPFPFPRQVFHPDLTDKKFGNNILCGVAGLQNSFMFQTIRCDAFESDNPVDSFAVKILGELLSITEGPLYTGVRGKGLAYGIYCSFSVWYGQLTISIDRSSDPRKALLVFYETARASFAFALCNSKSTSNGLVGSILRSLLRGYKSFEEEEEKQKLLYKVSKDDLKRVYQKYFRKFLDPKERISVLTTVTGEPLESLKKAFNTYPAPNELPYCGKAKSNLNLRNYLIDYRTVQLEDLML</sequence>
<dbReference type="PANTHER" id="PTHR43016">
    <property type="entry name" value="PRESEQUENCE PROTEASE"/>
    <property type="match status" value="1"/>
</dbReference>
<organism evidence="4 5">
    <name type="scientific">Clydaea vesicula</name>
    <dbReference type="NCBI Taxonomy" id="447962"/>
    <lineage>
        <taxon>Eukaryota</taxon>
        <taxon>Fungi</taxon>
        <taxon>Fungi incertae sedis</taxon>
        <taxon>Chytridiomycota</taxon>
        <taxon>Chytridiomycota incertae sedis</taxon>
        <taxon>Chytridiomycetes</taxon>
        <taxon>Lobulomycetales</taxon>
        <taxon>Lobulomycetaceae</taxon>
        <taxon>Clydaea</taxon>
    </lineage>
</organism>
<evidence type="ECO:0000256" key="1">
    <source>
        <dbReference type="SAM" id="MobiDB-lite"/>
    </source>
</evidence>
<proteinExistence type="predicted"/>
<dbReference type="InterPro" id="IPR011249">
    <property type="entry name" value="Metalloenz_LuxS/M16"/>
</dbReference>
<comment type="caution">
    <text evidence="4">The sequence shown here is derived from an EMBL/GenBank/DDBJ whole genome shotgun (WGS) entry which is preliminary data.</text>
</comment>
<keyword evidence="5" id="KW-1185">Reference proteome</keyword>
<evidence type="ECO:0000259" key="2">
    <source>
        <dbReference type="Pfam" id="PF00675"/>
    </source>
</evidence>
<feature type="domain" description="Peptidase M16 C-terminal" evidence="3">
    <location>
        <begin position="193"/>
        <end position="319"/>
    </location>
</feature>
<dbReference type="AlphaFoldDB" id="A0AAD5U2D2"/>
<feature type="region of interest" description="Disordered" evidence="1">
    <location>
        <begin position="350"/>
        <end position="380"/>
    </location>
</feature>
<evidence type="ECO:0000313" key="5">
    <source>
        <dbReference type="Proteomes" id="UP001211065"/>
    </source>
</evidence>
<feature type="compositionally biased region" description="Acidic residues" evidence="1">
    <location>
        <begin position="352"/>
        <end position="379"/>
    </location>
</feature>
<dbReference type="InterPro" id="IPR007863">
    <property type="entry name" value="Peptidase_M16_C"/>
</dbReference>
<accession>A0AAD5U2D2</accession>
<protein>
    <submittedName>
        <fullName evidence="4">Uncharacterized protein</fullName>
    </submittedName>
</protein>
<evidence type="ECO:0000313" key="4">
    <source>
        <dbReference type="EMBL" id="KAJ3217338.1"/>
    </source>
</evidence>
<dbReference type="FunFam" id="3.30.830.10:FF:000015">
    <property type="entry name" value="Putative zinc metalloprotease"/>
    <property type="match status" value="1"/>
</dbReference>
<dbReference type="PANTHER" id="PTHR43016:SF6">
    <property type="entry name" value="PEPTIDASE M16 N-TERMINAL DOMAIN-CONTAINING PROTEIN"/>
    <property type="match status" value="1"/>
</dbReference>
<dbReference type="Gene3D" id="3.30.830.10">
    <property type="entry name" value="Metalloenzyme, LuxS/M16 peptidase-like"/>
    <property type="match status" value="4"/>
</dbReference>
<dbReference type="Proteomes" id="UP001211065">
    <property type="component" value="Unassembled WGS sequence"/>
</dbReference>
<evidence type="ECO:0000259" key="3">
    <source>
        <dbReference type="Pfam" id="PF05193"/>
    </source>
</evidence>
<dbReference type="GO" id="GO:0046872">
    <property type="term" value="F:metal ion binding"/>
    <property type="evidence" value="ECO:0007669"/>
    <property type="project" value="InterPro"/>
</dbReference>
<name>A0AAD5U2D2_9FUNG</name>
<dbReference type="Pfam" id="PF05193">
    <property type="entry name" value="Peptidase_M16_C"/>
    <property type="match status" value="1"/>
</dbReference>
<dbReference type="InterPro" id="IPR011765">
    <property type="entry name" value="Pept_M16_N"/>
</dbReference>
<dbReference type="Pfam" id="PF00675">
    <property type="entry name" value="Peptidase_M16"/>
    <property type="match status" value="1"/>
</dbReference>
<feature type="domain" description="Peptidase M16 N-terminal" evidence="2">
    <location>
        <begin position="52"/>
        <end position="144"/>
    </location>
</feature>
<dbReference type="EMBL" id="JADGJW010000432">
    <property type="protein sequence ID" value="KAJ3217338.1"/>
    <property type="molecule type" value="Genomic_DNA"/>
</dbReference>